<dbReference type="Gene3D" id="3.50.50.60">
    <property type="entry name" value="FAD/NAD(P)-binding domain"/>
    <property type="match status" value="1"/>
</dbReference>
<name>A0A4U0XWR5_9PEZI</name>
<feature type="active site" description="Proton donor" evidence="2">
    <location>
        <position position="529"/>
    </location>
</feature>
<dbReference type="Proteomes" id="UP000308768">
    <property type="component" value="Unassembled WGS sequence"/>
</dbReference>
<evidence type="ECO:0000259" key="3">
    <source>
        <dbReference type="Pfam" id="PF00732"/>
    </source>
</evidence>
<reference evidence="5 6" key="1">
    <citation type="submission" date="2017-03" db="EMBL/GenBank/DDBJ databases">
        <title>Genomes of endolithic fungi from Antarctica.</title>
        <authorList>
            <person name="Coleine C."/>
            <person name="Masonjones S."/>
            <person name="Stajich J.E."/>
        </authorList>
    </citation>
    <scope>NUCLEOTIDE SEQUENCE [LARGE SCALE GENOMIC DNA]</scope>
    <source>
        <strain evidence="5 6">CCFEE 5187</strain>
    </source>
</reference>
<evidence type="ECO:0000313" key="6">
    <source>
        <dbReference type="Proteomes" id="UP000308768"/>
    </source>
</evidence>
<dbReference type="EMBL" id="NAJN01000029">
    <property type="protein sequence ID" value="TKA81267.1"/>
    <property type="molecule type" value="Genomic_DNA"/>
</dbReference>
<dbReference type="PIRSF" id="PIRSF000137">
    <property type="entry name" value="Alcohol_oxidase"/>
    <property type="match status" value="1"/>
</dbReference>
<feature type="domain" description="Glucose-methanol-choline oxidoreductase N-terminal" evidence="3">
    <location>
        <begin position="35"/>
        <end position="347"/>
    </location>
</feature>
<evidence type="ECO:0000256" key="1">
    <source>
        <dbReference type="ARBA" id="ARBA00010790"/>
    </source>
</evidence>
<dbReference type="GO" id="GO:0016614">
    <property type="term" value="F:oxidoreductase activity, acting on CH-OH group of donors"/>
    <property type="evidence" value="ECO:0007669"/>
    <property type="project" value="InterPro"/>
</dbReference>
<dbReference type="AlphaFoldDB" id="A0A4U0XWR5"/>
<dbReference type="InterPro" id="IPR000172">
    <property type="entry name" value="GMC_OxRdtase_N"/>
</dbReference>
<evidence type="ECO:0000313" key="5">
    <source>
        <dbReference type="EMBL" id="TKA81267.1"/>
    </source>
</evidence>
<dbReference type="SUPFAM" id="SSF54373">
    <property type="entry name" value="FAD-linked reductases, C-terminal domain"/>
    <property type="match status" value="1"/>
</dbReference>
<dbReference type="GO" id="GO:0050660">
    <property type="term" value="F:flavin adenine dinucleotide binding"/>
    <property type="evidence" value="ECO:0007669"/>
    <property type="project" value="InterPro"/>
</dbReference>
<feature type="domain" description="Glucose-methanol-choline oxidoreductase C-terminal" evidence="4">
    <location>
        <begin position="447"/>
        <end position="582"/>
    </location>
</feature>
<sequence length="593" mass="62592">MEANVFGLNETKPGNHHEKRAKTFNYMTAATNASFDYVVVGGGTAGLTVAARLAENPKVTVVVIEAGDFYETVNGNLSIVPGYGGTVSTPAVDWGFQTTPQDALGGRKLTYNRGKAVGGSSATNLLAYHRGTTQSHDVWASKVGDNSYSFAGLQSYFQKSVKYSGGNMQYRAANATFPNPGSGCYSSAGGPLEIGISNWADPVSSYAGDAWKELGLSQLNDLTSGSLIDNQYSPASIKAADQTRSTSKSSFLQYALDSGRNNIFLFKTTMAKRITFHGTKAQSVIASAGGTTFELRAKKEIILSAGVFQSPQLLMVSGVGPKATLDKFNIPVVKDLPGVGQNMQDHLFFALVYKMNVVTGASMLDPTFAAAAEAEYNNHHTGILTNTGADYFAWEKVPSSFNLSSAARSDLVSFPADWPDCEVVIADLPLAPGANYGQGIGMLNSQTARGSITISSMDTADSPLINTQTLATATDREVAVAAVKRMRALFATKSYKKIVVGDEVIPGPSVATDDQILDWLLANAGPGYHASCTCIMGKSSDPMAVVDTSFKVFGLSGLRVVDTSSFALLPPGHPLALVYALAEKAADLIKASA</sequence>
<dbReference type="InterPro" id="IPR036188">
    <property type="entry name" value="FAD/NAD-bd_sf"/>
</dbReference>
<dbReference type="STRING" id="331657.A0A4U0XWR5"/>
<evidence type="ECO:0000259" key="4">
    <source>
        <dbReference type="Pfam" id="PF05199"/>
    </source>
</evidence>
<dbReference type="Pfam" id="PF00732">
    <property type="entry name" value="GMC_oxred_N"/>
    <property type="match status" value="1"/>
</dbReference>
<dbReference type="InterPro" id="IPR007867">
    <property type="entry name" value="GMC_OxRtase_C"/>
</dbReference>
<dbReference type="InterPro" id="IPR012132">
    <property type="entry name" value="GMC_OxRdtase"/>
</dbReference>
<dbReference type="PANTHER" id="PTHR11552:SF228">
    <property type="entry name" value="GLUCOSE-METHANOL-CHOLINE OXIDOREDUCTASE N-TERMINAL DOMAIN-CONTAINING PROTEIN"/>
    <property type="match status" value="1"/>
</dbReference>
<evidence type="ECO:0000256" key="2">
    <source>
        <dbReference type="PIRSR" id="PIRSR000137-1"/>
    </source>
</evidence>
<dbReference type="SUPFAM" id="SSF51905">
    <property type="entry name" value="FAD/NAD(P)-binding domain"/>
    <property type="match status" value="1"/>
</dbReference>
<dbReference type="Gene3D" id="3.30.560.10">
    <property type="entry name" value="Glucose Oxidase, domain 3"/>
    <property type="match status" value="1"/>
</dbReference>
<comment type="caution">
    <text evidence="5">The sequence shown here is derived from an EMBL/GenBank/DDBJ whole genome shotgun (WGS) entry which is preliminary data.</text>
</comment>
<feature type="active site" description="Proton acceptor" evidence="2">
    <location>
        <position position="573"/>
    </location>
</feature>
<dbReference type="PANTHER" id="PTHR11552">
    <property type="entry name" value="GLUCOSE-METHANOL-CHOLINE GMC OXIDOREDUCTASE"/>
    <property type="match status" value="1"/>
</dbReference>
<dbReference type="OrthoDB" id="269227at2759"/>
<dbReference type="Pfam" id="PF05199">
    <property type="entry name" value="GMC_oxred_C"/>
    <property type="match status" value="1"/>
</dbReference>
<keyword evidence="6" id="KW-1185">Reference proteome</keyword>
<proteinExistence type="inferred from homology"/>
<accession>A0A4U0XWR5</accession>
<protein>
    <recommendedName>
        <fullName evidence="7">Glucose-methanol-choline oxidoreductase N-terminal domain-containing protein</fullName>
    </recommendedName>
</protein>
<dbReference type="GO" id="GO:0044550">
    <property type="term" value="P:secondary metabolite biosynthetic process"/>
    <property type="evidence" value="ECO:0007669"/>
    <property type="project" value="TreeGrafter"/>
</dbReference>
<gene>
    <name evidence="5" type="ORF">B0A49_00221</name>
</gene>
<comment type="similarity">
    <text evidence="1">Belongs to the GMC oxidoreductase family.</text>
</comment>
<evidence type="ECO:0008006" key="7">
    <source>
        <dbReference type="Google" id="ProtNLM"/>
    </source>
</evidence>
<organism evidence="5 6">
    <name type="scientific">Cryomyces minteri</name>
    <dbReference type="NCBI Taxonomy" id="331657"/>
    <lineage>
        <taxon>Eukaryota</taxon>
        <taxon>Fungi</taxon>
        <taxon>Dikarya</taxon>
        <taxon>Ascomycota</taxon>
        <taxon>Pezizomycotina</taxon>
        <taxon>Dothideomycetes</taxon>
        <taxon>Dothideomycetes incertae sedis</taxon>
        <taxon>Cryomyces</taxon>
    </lineage>
</organism>